<evidence type="ECO:0000256" key="1">
    <source>
        <dbReference type="SAM" id="MobiDB-lite"/>
    </source>
</evidence>
<dbReference type="Proteomes" id="UP001066276">
    <property type="component" value="Chromosome 5"/>
</dbReference>
<evidence type="ECO:0000313" key="3">
    <source>
        <dbReference type="Proteomes" id="UP001066276"/>
    </source>
</evidence>
<evidence type="ECO:0000313" key="2">
    <source>
        <dbReference type="EMBL" id="KAJ1152538.1"/>
    </source>
</evidence>
<sequence length="261" mass="27092">MEASKLSDSSGAAVLHRASQLLYWCPHGMPMAFGAPIGAGQRRPRATPRPTSSGARDSADPGRGGATGPAVFPTGLLLCQFGVTLRWADYPWGAGFGTSVCGSTWVRALAAFVRHPCLQSLLRSRSRAGAGRAARVSAPVFGLSVSGPLNHGARLPRSRPFSALPTACVVTRWAPLSDALDGVAPLGAAPAAPVGPRRPGSVCRLLGGLSWRAVPDSGVVWFPGRRRSLTAAGTPELRILEVPESGGHQDTPRVPAGTKQD</sequence>
<dbReference type="AlphaFoldDB" id="A0AAV7RNQ8"/>
<reference evidence="2" key="1">
    <citation type="journal article" date="2022" name="bioRxiv">
        <title>Sequencing and chromosome-scale assembly of the giantPleurodeles waltlgenome.</title>
        <authorList>
            <person name="Brown T."/>
            <person name="Elewa A."/>
            <person name="Iarovenko S."/>
            <person name="Subramanian E."/>
            <person name="Araus A.J."/>
            <person name="Petzold A."/>
            <person name="Susuki M."/>
            <person name="Suzuki K.-i.T."/>
            <person name="Hayashi T."/>
            <person name="Toyoda A."/>
            <person name="Oliveira C."/>
            <person name="Osipova E."/>
            <person name="Leigh N.D."/>
            <person name="Simon A."/>
            <person name="Yun M.H."/>
        </authorList>
    </citation>
    <scope>NUCLEOTIDE SEQUENCE</scope>
    <source>
        <strain evidence="2">20211129_DDA</strain>
        <tissue evidence="2">Liver</tissue>
    </source>
</reference>
<feature type="region of interest" description="Disordered" evidence="1">
    <location>
        <begin position="36"/>
        <end position="66"/>
    </location>
</feature>
<accession>A0AAV7RNQ8</accession>
<feature type="region of interest" description="Disordered" evidence="1">
    <location>
        <begin position="240"/>
        <end position="261"/>
    </location>
</feature>
<keyword evidence="3" id="KW-1185">Reference proteome</keyword>
<proteinExistence type="predicted"/>
<protein>
    <submittedName>
        <fullName evidence="2">Uncharacterized protein</fullName>
    </submittedName>
</protein>
<dbReference type="EMBL" id="JANPWB010000009">
    <property type="protein sequence ID" value="KAJ1152538.1"/>
    <property type="molecule type" value="Genomic_DNA"/>
</dbReference>
<name>A0AAV7RNQ8_PLEWA</name>
<organism evidence="2 3">
    <name type="scientific">Pleurodeles waltl</name>
    <name type="common">Iberian ribbed newt</name>
    <dbReference type="NCBI Taxonomy" id="8319"/>
    <lineage>
        <taxon>Eukaryota</taxon>
        <taxon>Metazoa</taxon>
        <taxon>Chordata</taxon>
        <taxon>Craniata</taxon>
        <taxon>Vertebrata</taxon>
        <taxon>Euteleostomi</taxon>
        <taxon>Amphibia</taxon>
        <taxon>Batrachia</taxon>
        <taxon>Caudata</taxon>
        <taxon>Salamandroidea</taxon>
        <taxon>Salamandridae</taxon>
        <taxon>Pleurodelinae</taxon>
        <taxon>Pleurodeles</taxon>
    </lineage>
</organism>
<gene>
    <name evidence="2" type="ORF">NDU88_005313</name>
</gene>
<comment type="caution">
    <text evidence="2">The sequence shown here is derived from an EMBL/GenBank/DDBJ whole genome shotgun (WGS) entry which is preliminary data.</text>
</comment>